<organism evidence="6 7">
    <name type="scientific">Aciduliprofundum boonei (strain DSM 19572 / T469)</name>
    <dbReference type="NCBI Taxonomy" id="439481"/>
    <lineage>
        <taxon>Archaea</taxon>
        <taxon>Methanobacteriati</taxon>
        <taxon>Thermoplasmatota</taxon>
        <taxon>DHVE2 group</taxon>
        <taxon>Candidatus Aciduliprofundum</taxon>
    </lineage>
</organism>
<reference evidence="6" key="1">
    <citation type="submission" date="2010-02" db="EMBL/GenBank/DDBJ databases">
        <title>Complete sequence of Aciduliprofundum boonei T469.</title>
        <authorList>
            <consortium name="US DOE Joint Genome Institute"/>
            <person name="Lucas S."/>
            <person name="Copeland A."/>
            <person name="Lapidus A."/>
            <person name="Cheng J.-F."/>
            <person name="Bruce D."/>
            <person name="Goodwin L."/>
            <person name="Pitluck S."/>
            <person name="Saunders E."/>
            <person name="Detter J.C."/>
            <person name="Han C."/>
            <person name="Tapia R."/>
            <person name="Land M."/>
            <person name="Hauser L."/>
            <person name="Kyrpides N."/>
            <person name="Mikhailova N."/>
            <person name="Flores G."/>
            <person name="Reysenbach A.-L."/>
            <person name="Woyke T."/>
        </authorList>
    </citation>
    <scope>NUCLEOTIDE SEQUENCE</scope>
    <source>
        <strain evidence="6">T469</strain>
    </source>
</reference>
<evidence type="ECO:0000256" key="1">
    <source>
        <dbReference type="ARBA" id="ARBA00004496"/>
    </source>
</evidence>
<dbReference type="AlphaFoldDB" id="D3TAU1"/>
<evidence type="ECO:0000256" key="4">
    <source>
        <dbReference type="ARBA" id="ARBA00023274"/>
    </source>
</evidence>
<sequence length="87" mass="10433">MSVIIYPAYFNIHYSRKQGRRVPKNLAFDPKLETIAKAARELGYEVEIEPDKRYPRFWWSERGRIIIDTDEPKNEVIKKIARKIRNV</sequence>
<keyword evidence="4 5" id="KW-0687">Ribonucleoprotein</keyword>
<evidence type="ECO:0000256" key="3">
    <source>
        <dbReference type="ARBA" id="ARBA00023135"/>
    </source>
</evidence>
<accession>D3TAU1</accession>
<comment type="subunit">
    <text evidence="5">Part of the signal recognition particle protein translocation system, which is composed of SRP and FtsY. Archaeal SRP consists of a 7S RNA molecule of 300 nucleotides and two protein subunits: SRP54 and SRP19.</text>
</comment>
<dbReference type="GO" id="GO:0048500">
    <property type="term" value="C:signal recognition particle"/>
    <property type="evidence" value="ECO:0007669"/>
    <property type="project" value="UniProtKB-UniRule"/>
</dbReference>
<gene>
    <name evidence="5" type="primary">srp19</name>
    <name evidence="6" type="ordered locus">Aboo_1413</name>
</gene>
<protein>
    <recommendedName>
        <fullName evidence="5">Signal recognition particle 19 kDa protein</fullName>
        <shortName evidence="5">SRP19</shortName>
    </recommendedName>
</protein>
<dbReference type="GeneID" id="8828377"/>
<comment type="similarity">
    <text evidence="5">Belongs to the SRP19 family.</text>
</comment>
<dbReference type="GO" id="GO:0008312">
    <property type="term" value="F:7S RNA binding"/>
    <property type="evidence" value="ECO:0007669"/>
    <property type="project" value="UniProtKB-UniRule"/>
</dbReference>
<dbReference type="Gene3D" id="3.30.56.30">
    <property type="entry name" value="Signal recognition particle, SRP19-like subunit"/>
    <property type="match status" value="1"/>
</dbReference>
<evidence type="ECO:0000256" key="5">
    <source>
        <dbReference type="HAMAP-Rule" id="MF_00305"/>
    </source>
</evidence>
<keyword evidence="3 5" id="KW-0733">Signal recognition particle</keyword>
<dbReference type="OrthoDB" id="56356at2157"/>
<dbReference type="PANTHER" id="PTHR17453">
    <property type="entry name" value="SIGNAL RECOGNITION PARTICLE 19 KD PROTEIN"/>
    <property type="match status" value="1"/>
</dbReference>
<dbReference type="Proteomes" id="UP000001400">
    <property type="component" value="Chromosome"/>
</dbReference>
<comment type="subcellular location">
    <subcellularLocation>
        <location evidence="1 5">Cytoplasm</location>
    </subcellularLocation>
</comment>
<dbReference type="InterPro" id="IPR022938">
    <property type="entry name" value="SRP19_arc-type"/>
</dbReference>
<dbReference type="RefSeq" id="WP_012997419.1">
    <property type="nucleotide sequence ID" value="NC_013926.1"/>
</dbReference>
<keyword evidence="5" id="KW-0694">RNA-binding</keyword>
<dbReference type="Pfam" id="PF01922">
    <property type="entry name" value="SRP19"/>
    <property type="match status" value="1"/>
</dbReference>
<comment type="function">
    <text evidence="5">Involved in targeting and insertion of nascent membrane proteins into the cytoplasmic membrane. Binds directly to 7S RNA and mediates binding of the 54 kDa subunit of the SRP.</text>
</comment>
<keyword evidence="2 5" id="KW-0963">Cytoplasm</keyword>
<evidence type="ECO:0000313" key="6">
    <source>
        <dbReference type="EMBL" id="ADD09220.1"/>
    </source>
</evidence>
<dbReference type="GO" id="GO:0006617">
    <property type="term" value="P:SRP-dependent cotranslational protein targeting to membrane, signal sequence recognition"/>
    <property type="evidence" value="ECO:0007669"/>
    <property type="project" value="TreeGrafter"/>
</dbReference>
<dbReference type="HAMAP" id="MF_00305">
    <property type="entry name" value="SRP19"/>
    <property type="match status" value="1"/>
</dbReference>
<dbReference type="EMBL" id="CP001941">
    <property type="protein sequence ID" value="ADD09220.1"/>
    <property type="molecule type" value="Genomic_DNA"/>
</dbReference>
<proteinExistence type="inferred from homology"/>
<evidence type="ECO:0000256" key="2">
    <source>
        <dbReference type="ARBA" id="ARBA00022490"/>
    </source>
</evidence>
<name>D3TAU1_ACIB4</name>
<dbReference type="PANTHER" id="PTHR17453:SF0">
    <property type="entry name" value="SIGNAL RECOGNITION PARTICLE 19 KDA PROTEIN"/>
    <property type="match status" value="1"/>
</dbReference>
<dbReference type="HOGENOM" id="CLU_169299_1_0_2"/>
<dbReference type="InterPro" id="IPR002778">
    <property type="entry name" value="Signal_recog_particle_SRP19"/>
</dbReference>
<dbReference type="KEGG" id="abi:Aboo_1413"/>
<keyword evidence="7" id="KW-1185">Reference proteome</keyword>
<dbReference type="SUPFAM" id="SSF69695">
    <property type="entry name" value="SRP19"/>
    <property type="match status" value="1"/>
</dbReference>
<evidence type="ECO:0000313" key="7">
    <source>
        <dbReference type="Proteomes" id="UP000001400"/>
    </source>
</evidence>
<dbReference type="InterPro" id="IPR036521">
    <property type="entry name" value="SRP19-like_sf"/>
</dbReference>